<dbReference type="EMBL" id="CP064813">
    <property type="protein sequence ID" value="QPG75162.1"/>
    <property type="molecule type" value="Genomic_DNA"/>
</dbReference>
<dbReference type="PANTHER" id="PTHR10971">
    <property type="entry name" value="MRNA EXPORT FACTOR AND BUB3"/>
    <property type="match status" value="1"/>
</dbReference>
<dbReference type="InterPro" id="IPR001680">
    <property type="entry name" value="WD40_rpt"/>
</dbReference>
<name>A0A875S536_EENNA</name>
<dbReference type="Gene3D" id="2.130.10.10">
    <property type="entry name" value="YVTN repeat-like/Quinoprotein amine dehydrogenase"/>
    <property type="match status" value="1"/>
</dbReference>
<keyword evidence="1" id="KW-0853">WD repeat</keyword>
<evidence type="ECO:0000256" key="2">
    <source>
        <dbReference type="ARBA" id="ARBA00022737"/>
    </source>
</evidence>
<dbReference type="OrthoDB" id="10262475at2759"/>
<evidence type="ECO:0000256" key="1">
    <source>
        <dbReference type="ARBA" id="ARBA00022574"/>
    </source>
</evidence>
<dbReference type="GeneID" id="62195908"/>
<dbReference type="InterPro" id="IPR036322">
    <property type="entry name" value="WD40_repeat_dom_sf"/>
</dbReference>
<evidence type="ECO:0000313" key="3">
    <source>
        <dbReference type="EMBL" id="QPG75162.1"/>
    </source>
</evidence>
<dbReference type="RefSeq" id="XP_038778727.1">
    <property type="nucleotide sequence ID" value="XM_038922799.1"/>
</dbReference>
<proteinExistence type="predicted"/>
<dbReference type="KEGG" id="bnn:FOA43_002507"/>
<dbReference type="SUPFAM" id="SSF50978">
    <property type="entry name" value="WD40 repeat-like"/>
    <property type="match status" value="1"/>
</dbReference>
<keyword evidence="2" id="KW-0677">Repeat</keyword>
<gene>
    <name evidence="3" type="ORF">FOA43_002507</name>
</gene>
<organism evidence="3 4">
    <name type="scientific">Eeniella nana</name>
    <name type="common">Yeast</name>
    <name type="synonym">Brettanomyces nanus</name>
    <dbReference type="NCBI Taxonomy" id="13502"/>
    <lineage>
        <taxon>Eukaryota</taxon>
        <taxon>Fungi</taxon>
        <taxon>Dikarya</taxon>
        <taxon>Ascomycota</taxon>
        <taxon>Saccharomycotina</taxon>
        <taxon>Pichiomycetes</taxon>
        <taxon>Pichiales</taxon>
        <taxon>Pichiaceae</taxon>
        <taxon>Brettanomyces</taxon>
    </lineage>
</organism>
<dbReference type="Pfam" id="PF00400">
    <property type="entry name" value="WD40"/>
    <property type="match status" value="2"/>
</dbReference>
<evidence type="ECO:0000313" key="4">
    <source>
        <dbReference type="Proteomes" id="UP000662931"/>
    </source>
</evidence>
<accession>A0A875S536</accession>
<keyword evidence="4" id="KW-1185">Reference proteome</keyword>
<dbReference type="InterPro" id="IPR015943">
    <property type="entry name" value="WD40/YVTN_repeat-like_dom_sf"/>
</dbReference>
<protein>
    <submittedName>
        <fullName evidence="3">Uncharacterized protein</fullName>
    </submittedName>
</protein>
<dbReference type="Proteomes" id="UP000662931">
    <property type="component" value="Chromosome 2"/>
</dbReference>
<sequence>MWVQLLSPPEDHITSLNLSASNSDSPGLYITSFKGRIAHYNELSETSKPASVVDGFYDCALDSCLINGTAEKLVVGSLTGQIYSIDPVKRVLQQNSSFVHESGVQCLVYNSYRKLVLSGSWDHSGWLLPEGSQGGIQLHFKEKVQAMDSIDNYAVYALSTGQNVVYDLRKVDQPVKEDDSTFKYPLTTCICMIPGCKGYTQGSMEGKVSVETFNQDVQVPSSKYTFKCHRTVLADDVEFVGPINDIVFHDSTRFFTGGSNVDRRVCMWDYLTKKRVKQYKNLPLGVSKMCYDSQSGLLVVAMSDDSFKNSVSIDDKTFSSKSSIVTIIKT</sequence>
<reference evidence="3" key="1">
    <citation type="submission" date="2020-10" db="EMBL/GenBank/DDBJ databases">
        <authorList>
            <person name="Roach M.J.R."/>
        </authorList>
    </citation>
    <scope>NUCLEOTIDE SEQUENCE</scope>
    <source>
        <strain evidence="3">CBS 1945</strain>
    </source>
</reference>
<dbReference type="AlphaFoldDB" id="A0A875S536"/>